<dbReference type="AlphaFoldDB" id="A0A543CL30"/>
<accession>A0A543CL30</accession>
<dbReference type="GO" id="GO:0008081">
    <property type="term" value="F:phosphoric diester hydrolase activity"/>
    <property type="evidence" value="ECO:0007669"/>
    <property type="project" value="InterPro"/>
</dbReference>
<dbReference type="PROSITE" id="PS51704">
    <property type="entry name" value="GP_PDE"/>
    <property type="match status" value="1"/>
</dbReference>
<evidence type="ECO:0000313" key="3">
    <source>
        <dbReference type="Proteomes" id="UP000316096"/>
    </source>
</evidence>
<dbReference type="PANTHER" id="PTHR46211:SF14">
    <property type="entry name" value="GLYCEROPHOSPHODIESTER PHOSPHODIESTERASE"/>
    <property type="match status" value="1"/>
</dbReference>
<reference evidence="2 3" key="1">
    <citation type="submission" date="2019-06" db="EMBL/GenBank/DDBJ databases">
        <title>Sequencing the genomes of 1000 actinobacteria strains.</title>
        <authorList>
            <person name="Klenk H.-P."/>
        </authorList>
    </citation>
    <scope>NUCLEOTIDE SEQUENCE [LARGE SCALE GENOMIC DNA]</scope>
    <source>
        <strain evidence="2 3">DSM 102200</strain>
    </source>
</reference>
<dbReference type="EMBL" id="VFOZ01000001">
    <property type="protein sequence ID" value="TQL97802.1"/>
    <property type="molecule type" value="Genomic_DNA"/>
</dbReference>
<dbReference type="PROSITE" id="PS50007">
    <property type="entry name" value="PIPLC_X_DOMAIN"/>
    <property type="match status" value="1"/>
</dbReference>
<name>A0A543CL30_9ACTN</name>
<gene>
    <name evidence="2" type="ORF">FB559_3408</name>
</gene>
<dbReference type="OrthoDB" id="384721at2"/>
<dbReference type="RefSeq" id="WP_141956485.1">
    <property type="nucleotide sequence ID" value="NZ_VFOZ01000001.1"/>
</dbReference>
<keyword evidence="3" id="KW-1185">Reference proteome</keyword>
<dbReference type="GO" id="GO:0006629">
    <property type="term" value="P:lipid metabolic process"/>
    <property type="evidence" value="ECO:0007669"/>
    <property type="project" value="InterPro"/>
</dbReference>
<evidence type="ECO:0000313" key="2">
    <source>
        <dbReference type="EMBL" id="TQL97802.1"/>
    </source>
</evidence>
<protein>
    <submittedName>
        <fullName evidence="2">Glycerophosphoryl diester phosphodiesterase</fullName>
    </submittedName>
</protein>
<dbReference type="InterPro" id="IPR030395">
    <property type="entry name" value="GP_PDE_dom"/>
</dbReference>
<evidence type="ECO:0000259" key="1">
    <source>
        <dbReference type="PROSITE" id="PS51704"/>
    </source>
</evidence>
<dbReference type="Pfam" id="PF03009">
    <property type="entry name" value="GDPD"/>
    <property type="match status" value="1"/>
</dbReference>
<sequence length="274" mass="29615">MEIQGHRGARGLWPENTVQGFARTLELGVDVLELDVGLTADGVPVLHHDQELRSGTVRDRGPYRPGDPMYPYVGRPIRELTLAQVKTVDAGMRHQRFAETQTPLPGAEVPTLAEVCELVAGHDVRLAVEIKTDPSWPEVETITSTAVKVLDSYGLTGRSRLLAFDWRVLGVARELLPGGDRVALVEPDTLDASWMAGHDPAGGLVAAAVAAGATMISPKRVMVTPELVAAAHERGLAMVVWTVNDPMEMTRYIAFGADAIVTDYPDRLRAVLTG</sequence>
<feature type="domain" description="GP-PDE" evidence="1">
    <location>
        <begin position="1"/>
        <end position="272"/>
    </location>
</feature>
<dbReference type="InterPro" id="IPR017946">
    <property type="entry name" value="PLC-like_Pdiesterase_TIM-brl"/>
</dbReference>
<organism evidence="2 3">
    <name type="scientific">Actinoallomurus bryophytorum</name>
    <dbReference type="NCBI Taxonomy" id="1490222"/>
    <lineage>
        <taxon>Bacteria</taxon>
        <taxon>Bacillati</taxon>
        <taxon>Actinomycetota</taxon>
        <taxon>Actinomycetes</taxon>
        <taxon>Streptosporangiales</taxon>
        <taxon>Thermomonosporaceae</taxon>
        <taxon>Actinoallomurus</taxon>
    </lineage>
</organism>
<comment type="caution">
    <text evidence="2">The sequence shown here is derived from an EMBL/GenBank/DDBJ whole genome shotgun (WGS) entry which is preliminary data.</text>
</comment>
<dbReference type="Gene3D" id="3.20.20.190">
    <property type="entry name" value="Phosphatidylinositol (PI) phosphodiesterase"/>
    <property type="match status" value="1"/>
</dbReference>
<dbReference type="SUPFAM" id="SSF51695">
    <property type="entry name" value="PLC-like phosphodiesterases"/>
    <property type="match status" value="1"/>
</dbReference>
<dbReference type="Proteomes" id="UP000316096">
    <property type="component" value="Unassembled WGS sequence"/>
</dbReference>
<proteinExistence type="predicted"/>
<dbReference type="PANTHER" id="PTHR46211">
    <property type="entry name" value="GLYCEROPHOSPHORYL DIESTER PHOSPHODIESTERASE"/>
    <property type="match status" value="1"/>
</dbReference>